<reference evidence="2 3" key="1">
    <citation type="journal article" date="2022" name="Int. J. Syst. Evol. Microbiol.">
        <title>Flavobacterium ammonificans sp. nov. and Flavobacterium ammoniigenes sp. nov., ammonifying bacteria isolated from surface river water.</title>
        <authorList>
            <person name="Watanabe K."/>
            <person name="Kitamura T."/>
            <person name="Ogata Y."/>
            <person name="Shindo C."/>
            <person name="Suda W."/>
        </authorList>
    </citation>
    <scope>NUCLEOTIDE SEQUENCE [LARGE SCALE GENOMIC DNA]</scope>
    <source>
        <strain evidence="2 3">GENT11</strain>
    </source>
</reference>
<dbReference type="InterPro" id="IPR046748">
    <property type="entry name" value="HipA_2"/>
</dbReference>
<dbReference type="Proteomes" id="UP001319865">
    <property type="component" value="Chromosome"/>
</dbReference>
<accession>A0ABM7V1L8</accession>
<gene>
    <name evidence="2" type="ORF">GENT11_13830</name>
</gene>
<keyword evidence="3" id="KW-1185">Reference proteome</keyword>
<proteinExistence type="predicted"/>
<evidence type="ECO:0000313" key="2">
    <source>
        <dbReference type="EMBL" id="BDB53071.1"/>
    </source>
</evidence>
<dbReference type="EMBL" id="AP025183">
    <property type="protein sequence ID" value="BDB53071.1"/>
    <property type="molecule type" value="Genomic_DNA"/>
</dbReference>
<reference evidence="2 3" key="2">
    <citation type="journal article" date="2022" name="Microorganisms">
        <title>Complete Genome Sequences of Two Flavobacterium ammonificans Strains and a Flavobacterium ammoniigenes Strain of Ammonifying Bacterioplankton Isolated from Surface River Water.</title>
        <authorList>
            <person name="Suda W."/>
            <person name="Ogata Y."/>
            <person name="Shindo C."/>
            <person name="Watanabe K."/>
        </authorList>
    </citation>
    <scope>NUCLEOTIDE SEQUENCE [LARGE SCALE GENOMIC DNA]</scope>
    <source>
        <strain evidence="2 3">GENT11</strain>
    </source>
</reference>
<protein>
    <recommendedName>
        <fullName evidence="1">HipA-like kinase domain-containing protein</fullName>
    </recommendedName>
</protein>
<feature type="domain" description="HipA-like kinase" evidence="1">
    <location>
        <begin position="26"/>
        <end position="175"/>
    </location>
</feature>
<organism evidence="2 3">
    <name type="scientific">Flavobacterium ammonificans</name>
    <dbReference type="NCBI Taxonomy" id="1751056"/>
    <lineage>
        <taxon>Bacteria</taxon>
        <taxon>Pseudomonadati</taxon>
        <taxon>Bacteroidota</taxon>
        <taxon>Flavobacteriia</taxon>
        <taxon>Flavobacteriales</taxon>
        <taxon>Flavobacteriaceae</taxon>
        <taxon>Flavobacterium</taxon>
    </lineage>
</organism>
<evidence type="ECO:0000259" key="1">
    <source>
        <dbReference type="Pfam" id="PF20613"/>
    </source>
</evidence>
<dbReference type="RefSeq" id="WP_229329136.1">
    <property type="nucleotide sequence ID" value="NZ_AP025183.1"/>
</dbReference>
<name>A0ABM7V1L8_9FLAO</name>
<dbReference type="Pfam" id="PF20613">
    <property type="entry name" value="HipA_2"/>
    <property type="match status" value="1"/>
</dbReference>
<evidence type="ECO:0000313" key="3">
    <source>
        <dbReference type="Proteomes" id="UP001319865"/>
    </source>
</evidence>
<sequence>MIVIPKVNTELLIEEIKTTGHSPLKFICDDGSTYYCKYLVDYSPLEINCLAYEIIAHYLLNQLNIPTPSIALVEISKGTLDKSKIKANRRLEEGFICFGSKSVEPSTEISEFEVCTTKRDYKSIVNPEDIVKIALFDLWINNVDRGKFINPGFNYNLLSVSHIKGREIMAFDHAFIFGGVNQIGVFNPLMGVERQDKLLQSEFYKSCIQYMNYDDFVKIVDNFIPLLQVSHQVVIESVIGQLTDIWNLSHNLSQRIQDYLHDETRINQVKEAVMANHNYF</sequence>